<dbReference type="SMART" id="SM00448">
    <property type="entry name" value="REC"/>
    <property type="match status" value="1"/>
</dbReference>
<gene>
    <name evidence="9" type="ORF">H7849_10215</name>
</gene>
<dbReference type="InterPro" id="IPR016032">
    <property type="entry name" value="Sig_transdc_resp-reg_C-effctor"/>
</dbReference>
<accession>A0A7G8BNV9</accession>
<protein>
    <submittedName>
        <fullName evidence="9">Response regulator transcription factor</fullName>
    </submittedName>
</protein>
<dbReference type="Pfam" id="PF00072">
    <property type="entry name" value="Response_reg"/>
    <property type="match status" value="1"/>
</dbReference>
<evidence type="ECO:0000256" key="2">
    <source>
        <dbReference type="ARBA" id="ARBA00023012"/>
    </source>
</evidence>
<dbReference type="Gene3D" id="3.40.50.2300">
    <property type="match status" value="1"/>
</dbReference>
<dbReference type="SUPFAM" id="SSF46894">
    <property type="entry name" value="C-terminal effector domain of the bipartite response regulators"/>
    <property type="match status" value="1"/>
</dbReference>
<keyword evidence="3" id="KW-0805">Transcription regulation</keyword>
<dbReference type="SMART" id="SM00421">
    <property type="entry name" value="HTH_LUXR"/>
    <property type="match status" value="1"/>
</dbReference>
<keyword evidence="1 6" id="KW-0597">Phosphoprotein</keyword>
<name>A0A7G8BNV9_9BACT</name>
<keyword evidence="2" id="KW-0902">Two-component regulatory system</keyword>
<dbReference type="Gene3D" id="1.10.10.10">
    <property type="entry name" value="Winged helix-like DNA-binding domain superfamily/Winged helix DNA-binding domain"/>
    <property type="match status" value="1"/>
</dbReference>
<dbReference type="GO" id="GO:0006355">
    <property type="term" value="P:regulation of DNA-templated transcription"/>
    <property type="evidence" value="ECO:0007669"/>
    <property type="project" value="InterPro"/>
</dbReference>
<keyword evidence="4" id="KW-0238">DNA-binding</keyword>
<feature type="modified residue" description="4-aspartylphosphate" evidence="6">
    <location>
        <position position="57"/>
    </location>
</feature>
<evidence type="ECO:0000313" key="10">
    <source>
        <dbReference type="Proteomes" id="UP000515312"/>
    </source>
</evidence>
<dbReference type="SUPFAM" id="SSF52172">
    <property type="entry name" value="CheY-like"/>
    <property type="match status" value="1"/>
</dbReference>
<dbReference type="PROSITE" id="PS50043">
    <property type="entry name" value="HTH_LUXR_2"/>
    <property type="match status" value="1"/>
</dbReference>
<feature type="domain" description="HTH luxR-type" evidence="7">
    <location>
        <begin position="138"/>
        <end position="203"/>
    </location>
</feature>
<dbReference type="GO" id="GO:0000160">
    <property type="term" value="P:phosphorelay signal transduction system"/>
    <property type="evidence" value="ECO:0007669"/>
    <property type="project" value="UniProtKB-KW"/>
</dbReference>
<dbReference type="CDD" id="cd06170">
    <property type="entry name" value="LuxR_C_like"/>
    <property type="match status" value="1"/>
</dbReference>
<feature type="domain" description="Response regulatory" evidence="8">
    <location>
        <begin position="8"/>
        <end position="122"/>
    </location>
</feature>
<dbReference type="RefSeq" id="WP_186746235.1">
    <property type="nucleotide sequence ID" value="NZ_CP060394.1"/>
</dbReference>
<dbReference type="InterPro" id="IPR036388">
    <property type="entry name" value="WH-like_DNA-bd_sf"/>
</dbReference>
<dbReference type="KEGG" id="adin:H7849_10215"/>
<organism evidence="9 10">
    <name type="scientific">Alloacidobacterium dinghuense</name>
    <dbReference type="NCBI Taxonomy" id="2763107"/>
    <lineage>
        <taxon>Bacteria</taxon>
        <taxon>Pseudomonadati</taxon>
        <taxon>Acidobacteriota</taxon>
        <taxon>Terriglobia</taxon>
        <taxon>Terriglobales</taxon>
        <taxon>Acidobacteriaceae</taxon>
        <taxon>Alloacidobacterium</taxon>
    </lineage>
</organism>
<dbReference type="Pfam" id="PF00196">
    <property type="entry name" value="GerE"/>
    <property type="match status" value="1"/>
</dbReference>
<evidence type="ECO:0000256" key="3">
    <source>
        <dbReference type="ARBA" id="ARBA00023015"/>
    </source>
</evidence>
<dbReference type="InterPro" id="IPR001789">
    <property type="entry name" value="Sig_transdc_resp-reg_receiver"/>
</dbReference>
<evidence type="ECO:0000256" key="6">
    <source>
        <dbReference type="PROSITE-ProRule" id="PRU00169"/>
    </source>
</evidence>
<dbReference type="CDD" id="cd17537">
    <property type="entry name" value="REC_FixJ"/>
    <property type="match status" value="1"/>
</dbReference>
<evidence type="ECO:0000313" key="9">
    <source>
        <dbReference type="EMBL" id="QNI34229.1"/>
    </source>
</evidence>
<dbReference type="PROSITE" id="PS50110">
    <property type="entry name" value="RESPONSE_REGULATORY"/>
    <property type="match status" value="1"/>
</dbReference>
<keyword evidence="5" id="KW-0804">Transcription</keyword>
<dbReference type="PANTHER" id="PTHR44688">
    <property type="entry name" value="DNA-BINDING TRANSCRIPTIONAL ACTIVATOR DEVR_DOSR"/>
    <property type="match status" value="1"/>
</dbReference>
<dbReference type="FunFam" id="3.40.50.2300:FF:000018">
    <property type="entry name" value="DNA-binding transcriptional regulator NtrC"/>
    <property type="match status" value="1"/>
</dbReference>
<evidence type="ECO:0000256" key="5">
    <source>
        <dbReference type="ARBA" id="ARBA00023163"/>
    </source>
</evidence>
<reference evidence="9 10" key="1">
    <citation type="submission" date="2020-08" db="EMBL/GenBank/DDBJ databases">
        <title>Edaphobacter telluris sp. nov. and Acidobacterium dinghuensis sp. nov., two acidobacteria isolated from forest soil.</title>
        <authorList>
            <person name="Fu J."/>
            <person name="Qiu L."/>
        </authorList>
    </citation>
    <scope>NUCLEOTIDE SEQUENCE [LARGE SCALE GENOMIC DNA]</scope>
    <source>
        <strain evidence="9">4Y35</strain>
    </source>
</reference>
<proteinExistence type="predicted"/>
<evidence type="ECO:0000259" key="8">
    <source>
        <dbReference type="PROSITE" id="PS50110"/>
    </source>
</evidence>
<dbReference type="AlphaFoldDB" id="A0A7G8BNV9"/>
<dbReference type="GO" id="GO:0003677">
    <property type="term" value="F:DNA binding"/>
    <property type="evidence" value="ECO:0007669"/>
    <property type="project" value="UniProtKB-KW"/>
</dbReference>
<dbReference type="PRINTS" id="PR00038">
    <property type="entry name" value="HTHLUXR"/>
</dbReference>
<keyword evidence="10" id="KW-1185">Reference proteome</keyword>
<evidence type="ECO:0000259" key="7">
    <source>
        <dbReference type="PROSITE" id="PS50043"/>
    </source>
</evidence>
<dbReference type="Proteomes" id="UP000515312">
    <property type="component" value="Chromosome"/>
</dbReference>
<dbReference type="EMBL" id="CP060394">
    <property type="protein sequence ID" value="QNI34229.1"/>
    <property type="molecule type" value="Genomic_DNA"/>
</dbReference>
<dbReference type="InterPro" id="IPR000792">
    <property type="entry name" value="Tscrpt_reg_LuxR_C"/>
</dbReference>
<evidence type="ECO:0000256" key="1">
    <source>
        <dbReference type="ARBA" id="ARBA00022553"/>
    </source>
</evidence>
<dbReference type="PANTHER" id="PTHR44688:SF16">
    <property type="entry name" value="DNA-BINDING TRANSCRIPTIONAL ACTIVATOR DEVR_DOSR"/>
    <property type="match status" value="1"/>
</dbReference>
<sequence length="210" mass="23027">MSSPAPATVYVIDDDGDVRASIQLLLKTVGLRGEAFASAQEFLRQNMPEGTSCLILDIRLPGMSGLEVQRKLIDAGLSIPIIFISAHADVDMAVRAMKLGAVEFLTKPFRPQELVDAVQQALQRDEGIQRERRDISELQRRYKTLTAREREVMALFVSGMPTKQIASRLGVSEVTAAVHRGHVMQKMQAGSPAELGRMAEKLNLASAKSL</sequence>
<evidence type="ECO:0000256" key="4">
    <source>
        <dbReference type="ARBA" id="ARBA00023125"/>
    </source>
</evidence>
<dbReference type="InterPro" id="IPR011006">
    <property type="entry name" value="CheY-like_superfamily"/>
</dbReference>